<dbReference type="EMBL" id="JADCKA010000007">
    <property type="protein sequence ID" value="MBE5035627.1"/>
    <property type="molecule type" value="Genomic_DNA"/>
</dbReference>
<keyword evidence="2" id="KW-1185">Reference proteome</keyword>
<evidence type="ECO:0000313" key="2">
    <source>
        <dbReference type="Proteomes" id="UP001516588"/>
    </source>
</evidence>
<dbReference type="Gene3D" id="3.40.50.300">
    <property type="entry name" value="P-loop containing nucleotide triphosphate hydrolases"/>
    <property type="match status" value="1"/>
</dbReference>
<accession>A0ABR9QXL7</accession>
<evidence type="ECO:0000313" key="1">
    <source>
        <dbReference type="EMBL" id="MBE5035627.1"/>
    </source>
</evidence>
<gene>
    <name evidence="1" type="ORF">INF20_04935</name>
</gene>
<dbReference type="RefSeq" id="WP_226385276.1">
    <property type="nucleotide sequence ID" value="NZ_JADCKA010000007.1"/>
</dbReference>
<dbReference type="Proteomes" id="UP001516588">
    <property type="component" value="Unassembled WGS sequence"/>
</dbReference>
<dbReference type="SUPFAM" id="SSF52540">
    <property type="entry name" value="P-loop containing nucleoside triphosphate hydrolases"/>
    <property type="match status" value="1"/>
</dbReference>
<proteinExistence type="predicted"/>
<comment type="caution">
    <text evidence="1">The sequence shown here is derived from an EMBL/GenBank/DDBJ whole genome shotgun (WGS) entry which is preliminary data.</text>
</comment>
<sequence>MERIKALFVSEDVEYAAAVAACMRSINVPADFTITSEFTDAYAKNEEFDIRIIDLGKQQMESYREFISDKLDGDNLLFLTDNAQDKANLDVAYKYSSLLEIADKIISKAHRWNHKEVSSVSMKKCSIYAVCASKGGVGCSSIAVGIARDFALPGNQKVLYISIGDIHEERLFFEQKAEGNLKEYIYEYLYGSGPFYEKRDSYFNSDLYGVKSFNTSSWKNRFNELNIGELSGVLNTITSEDIFERIIVDVGTARNELSAQIKDMADRIIYVEKSCDTSLEIELKREDCDKYGDKIISVKNFMPSVDRSLDEFFEDDFNDEEKLTSEGEKLIEPMDIHIIKDDKAFSLADGIVDIDISGDFGKGIRQLISCMASGFYI</sequence>
<dbReference type="InterPro" id="IPR027417">
    <property type="entry name" value="P-loop_NTPase"/>
</dbReference>
<reference evidence="1 2" key="1">
    <citation type="submission" date="2020-10" db="EMBL/GenBank/DDBJ databases">
        <title>ChiBAC.</title>
        <authorList>
            <person name="Zenner C."/>
            <person name="Hitch T.C.A."/>
            <person name="Clavel T."/>
        </authorList>
    </citation>
    <scope>NUCLEOTIDE SEQUENCE [LARGE SCALE GENOMIC DNA]</scope>
    <source>
        <strain evidence="1 2">DSM 108706</strain>
    </source>
</reference>
<organism evidence="1 2">
    <name type="scientific">Gallibacter intestinalis</name>
    <dbReference type="NCBI Taxonomy" id="2779356"/>
    <lineage>
        <taxon>Bacteria</taxon>
        <taxon>Bacillati</taxon>
        <taxon>Bacillota</taxon>
        <taxon>Clostridia</taxon>
        <taxon>Eubacteriales</taxon>
        <taxon>Eubacteriaceae</taxon>
        <taxon>Gallibacter</taxon>
    </lineage>
</organism>
<protein>
    <submittedName>
        <fullName evidence="1">Uncharacterized protein</fullName>
    </submittedName>
</protein>
<name>A0ABR9QXL7_9FIRM</name>